<protein>
    <recommendedName>
        <fullName evidence="3">F-box domain-containing protein</fullName>
    </recommendedName>
</protein>
<name>A0A401GV75_9APHY</name>
<dbReference type="InterPro" id="IPR032675">
    <property type="entry name" value="LRR_dom_sf"/>
</dbReference>
<dbReference type="OrthoDB" id="2751422at2759"/>
<dbReference type="Proteomes" id="UP000287166">
    <property type="component" value="Unassembled WGS sequence"/>
</dbReference>
<evidence type="ECO:0008006" key="3">
    <source>
        <dbReference type="Google" id="ProtNLM"/>
    </source>
</evidence>
<dbReference type="SUPFAM" id="SSF52047">
    <property type="entry name" value="RNI-like"/>
    <property type="match status" value="1"/>
</dbReference>
<dbReference type="InParanoid" id="A0A401GV75"/>
<dbReference type="RefSeq" id="XP_027617050.1">
    <property type="nucleotide sequence ID" value="XM_027761249.1"/>
</dbReference>
<evidence type="ECO:0000313" key="2">
    <source>
        <dbReference type="Proteomes" id="UP000287166"/>
    </source>
</evidence>
<sequence length="386" mass="44314">MIVSQLLHDKASIASCALVSRNWNCFVRHRLFETIQVKETADGFCAFMEFLEASPHILPRVRTLGLIGKHPRQTSSLCVHVLACILSRLPNLREASLTDVRIPSHCSCASPWCAEELLVNLEHLHLSRIWFTSPKVVVDFFALFSELDRLSLHHCGWMDVSFAGTWDALMKGLLSRLRLHSLQMDYFFLNTLEHFLCEFLSRTRSTGTLHTATVSFYDYDAVTAFGKLLSDVCPNIRHLRLHLPMENAPNDKETRILSSRLDIRYLLLTKPVHWDIDFDPLALVREILEDVSSTLRSLTLRLRCYTYCDVSSVLAGLEYNMHWGALSEILYQFTELKVLSLEFERDGFWPADLDNDSCRDLVEANIPNFLKQGVFRCSFAKGRLDL</sequence>
<gene>
    <name evidence="1" type="ORF">SCP_0900140</name>
</gene>
<comment type="caution">
    <text evidence="1">The sequence shown here is derived from an EMBL/GenBank/DDBJ whole genome shotgun (WGS) entry which is preliminary data.</text>
</comment>
<dbReference type="EMBL" id="BFAD01000009">
    <property type="protein sequence ID" value="GBE86137.1"/>
    <property type="molecule type" value="Genomic_DNA"/>
</dbReference>
<reference evidence="1 2" key="1">
    <citation type="journal article" date="2018" name="Sci. Rep.">
        <title>Genome sequence of the cauliflower mushroom Sparassis crispa (Hanabiratake) and its association with beneficial usage.</title>
        <authorList>
            <person name="Kiyama R."/>
            <person name="Furutani Y."/>
            <person name="Kawaguchi K."/>
            <person name="Nakanishi T."/>
        </authorList>
    </citation>
    <scope>NUCLEOTIDE SEQUENCE [LARGE SCALE GENOMIC DNA]</scope>
</reference>
<accession>A0A401GV75</accession>
<dbReference type="Gene3D" id="3.80.10.10">
    <property type="entry name" value="Ribonuclease Inhibitor"/>
    <property type="match status" value="1"/>
</dbReference>
<dbReference type="AlphaFoldDB" id="A0A401GV75"/>
<proteinExistence type="predicted"/>
<organism evidence="1 2">
    <name type="scientific">Sparassis crispa</name>
    <dbReference type="NCBI Taxonomy" id="139825"/>
    <lineage>
        <taxon>Eukaryota</taxon>
        <taxon>Fungi</taxon>
        <taxon>Dikarya</taxon>
        <taxon>Basidiomycota</taxon>
        <taxon>Agaricomycotina</taxon>
        <taxon>Agaricomycetes</taxon>
        <taxon>Polyporales</taxon>
        <taxon>Sparassidaceae</taxon>
        <taxon>Sparassis</taxon>
    </lineage>
</organism>
<keyword evidence="2" id="KW-1185">Reference proteome</keyword>
<dbReference type="GeneID" id="38783054"/>
<evidence type="ECO:0000313" key="1">
    <source>
        <dbReference type="EMBL" id="GBE86137.1"/>
    </source>
</evidence>